<dbReference type="Proteomes" id="UP000244792">
    <property type="component" value="Chromosome"/>
</dbReference>
<dbReference type="Pfam" id="PF01783">
    <property type="entry name" value="Ribosomal_L32p"/>
    <property type="match status" value="1"/>
</dbReference>
<comment type="similarity">
    <text evidence="1 5">Belongs to the bacterial ribosomal protein bL32 family.</text>
</comment>
<dbReference type="InterPro" id="IPR002677">
    <property type="entry name" value="Ribosomal_bL32"/>
</dbReference>
<dbReference type="GO" id="GO:0015934">
    <property type="term" value="C:large ribosomal subunit"/>
    <property type="evidence" value="ECO:0007669"/>
    <property type="project" value="InterPro"/>
</dbReference>
<dbReference type="InterPro" id="IPR044957">
    <property type="entry name" value="Ribosomal_bL32_bact"/>
</dbReference>
<evidence type="ECO:0000256" key="5">
    <source>
        <dbReference type="HAMAP-Rule" id="MF_00340"/>
    </source>
</evidence>
<protein>
    <recommendedName>
        <fullName evidence="4 5">Large ribosomal subunit protein bL32</fullName>
    </recommendedName>
</protein>
<dbReference type="SUPFAM" id="SSF57829">
    <property type="entry name" value="Zn-binding ribosomal proteins"/>
    <property type="match status" value="1"/>
</dbReference>
<keyword evidence="3 5" id="KW-0687">Ribonucleoprotein</keyword>
<dbReference type="NCBIfam" id="TIGR01031">
    <property type="entry name" value="rpmF_bact"/>
    <property type="match status" value="1"/>
</dbReference>
<dbReference type="PANTHER" id="PTHR35534">
    <property type="entry name" value="50S RIBOSOMAL PROTEIN L32"/>
    <property type="match status" value="1"/>
</dbReference>
<gene>
    <name evidence="5" type="primary">rpmF</name>
    <name evidence="6" type="ORF">TDSAC_1413</name>
</gene>
<evidence type="ECO:0000313" key="6">
    <source>
        <dbReference type="EMBL" id="AWB10753.1"/>
    </source>
</evidence>
<evidence type="ECO:0000256" key="3">
    <source>
        <dbReference type="ARBA" id="ARBA00023274"/>
    </source>
</evidence>
<evidence type="ECO:0000256" key="1">
    <source>
        <dbReference type="ARBA" id="ARBA00008560"/>
    </source>
</evidence>
<dbReference type="OrthoDB" id="9812874at2"/>
<dbReference type="GO" id="GO:0003735">
    <property type="term" value="F:structural constituent of ribosome"/>
    <property type="evidence" value="ECO:0007669"/>
    <property type="project" value="InterPro"/>
</dbReference>
<dbReference type="InterPro" id="IPR011332">
    <property type="entry name" value="Ribosomal_zn-bd"/>
</dbReference>
<evidence type="ECO:0000313" key="7">
    <source>
        <dbReference type="Proteomes" id="UP000244792"/>
    </source>
</evidence>
<dbReference type="EMBL" id="CP020921">
    <property type="protein sequence ID" value="AWB10753.1"/>
    <property type="molecule type" value="Genomic_DNA"/>
</dbReference>
<name>A0A2R4W1S9_THEAF</name>
<proteinExistence type="inferred from homology"/>
<evidence type="ECO:0000256" key="2">
    <source>
        <dbReference type="ARBA" id="ARBA00022980"/>
    </source>
</evidence>
<keyword evidence="7" id="KW-1185">Reference proteome</keyword>
<dbReference type="KEGG" id="taci:TDSAC_1413"/>
<sequence>MGVPKKRRSKMRQNTRRPYIIEGDMPNIITCPHCGAPTLSHRACSKCGTYRGRVVLTTKAEKAEE</sequence>
<evidence type="ECO:0000256" key="4">
    <source>
        <dbReference type="ARBA" id="ARBA00035178"/>
    </source>
</evidence>
<dbReference type="HAMAP" id="MF_00340">
    <property type="entry name" value="Ribosomal_bL32"/>
    <property type="match status" value="1"/>
</dbReference>
<dbReference type="PANTHER" id="PTHR35534:SF1">
    <property type="entry name" value="LARGE RIBOSOMAL SUBUNIT PROTEIN BL32"/>
    <property type="match status" value="1"/>
</dbReference>
<reference evidence="6 7" key="1">
    <citation type="submission" date="2017-04" db="EMBL/GenBank/DDBJ databases">
        <title>Genomic insights into metabolism of Thermodesulfobium acidiphilum.</title>
        <authorList>
            <person name="Toshchakov S.V."/>
            <person name="Frolov E.N."/>
            <person name="Kublanov I.V."/>
            <person name="Samarov N.I."/>
            <person name="Novikov A."/>
            <person name="Lebedinsky A.V."/>
            <person name="Bonch-Osmolovskaya E.A."/>
            <person name="Chernyh N.A."/>
        </authorList>
    </citation>
    <scope>NUCLEOTIDE SEQUENCE [LARGE SCALE GENOMIC DNA]</scope>
    <source>
        <strain evidence="6 7">3127-1</strain>
    </source>
</reference>
<accession>A0A2R4W1S9</accession>
<organism evidence="6 7">
    <name type="scientific">Thermodesulfobium acidiphilum</name>
    <dbReference type="NCBI Taxonomy" id="1794699"/>
    <lineage>
        <taxon>Bacteria</taxon>
        <taxon>Pseudomonadati</taxon>
        <taxon>Thermodesulfobiota</taxon>
        <taxon>Thermodesulfobiia</taxon>
        <taxon>Thermodesulfobiales</taxon>
        <taxon>Thermodesulfobiaceae</taxon>
        <taxon>Thermodesulfobium</taxon>
    </lineage>
</organism>
<dbReference type="GO" id="GO:0006412">
    <property type="term" value="P:translation"/>
    <property type="evidence" value="ECO:0007669"/>
    <property type="project" value="UniProtKB-UniRule"/>
</dbReference>
<keyword evidence="2 5" id="KW-0689">Ribosomal protein</keyword>
<dbReference type="AlphaFoldDB" id="A0A2R4W1S9"/>